<name>A0A7G1QBS2_9GAMM</name>
<dbReference type="Pfam" id="PF00829">
    <property type="entry name" value="Ribosomal_L21p"/>
    <property type="match status" value="1"/>
</dbReference>
<reference evidence="8 9" key="1">
    <citation type="submission" date="2020-03" db="EMBL/GenBank/DDBJ databases">
        <authorList>
            <person name="Picone N."/>
        </authorList>
    </citation>
    <scope>NUCLEOTIDE SEQUENCE [LARGE SCALE GENOMIC DNA]</scope>
    <source>
        <strain evidence="8">NSCAC1</strain>
    </source>
</reference>
<dbReference type="AlphaFoldDB" id="A0A7G1QBS2"/>
<keyword evidence="5 6" id="KW-0687">Ribonucleoprotein</keyword>
<dbReference type="GO" id="GO:0019843">
    <property type="term" value="F:rRNA binding"/>
    <property type="evidence" value="ECO:0007669"/>
    <property type="project" value="UniProtKB-UniRule"/>
</dbReference>
<comment type="function">
    <text evidence="6 7">This protein binds to 23S rRNA in the presence of protein L20.</text>
</comment>
<dbReference type="RefSeq" id="WP_197744350.1">
    <property type="nucleotide sequence ID" value="NZ_LR778175.1"/>
</dbReference>
<dbReference type="GO" id="GO:0005737">
    <property type="term" value="C:cytoplasm"/>
    <property type="evidence" value="ECO:0007669"/>
    <property type="project" value="UniProtKB-ARBA"/>
</dbReference>
<organism evidence="8 9">
    <name type="scientific">Candidatus Nitrosacidococcus tergens</name>
    <dbReference type="NCBI Taxonomy" id="553981"/>
    <lineage>
        <taxon>Bacteria</taxon>
        <taxon>Pseudomonadati</taxon>
        <taxon>Pseudomonadota</taxon>
        <taxon>Gammaproteobacteria</taxon>
        <taxon>Chromatiales</taxon>
        <taxon>Chromatiaceae</taxon>
        <taxon>Candidatus Nitrosacidococcus</taxon>
    </lineage>
</organism>
<evidence type="ECO:0000256" key="4">
    <source>
        <dbReference type="ARBA" id="ARBA00022980"/>
    </source>
</evidence>
<comment type="subunit">
    <text evidence="6">Part of the 50S ribosomal subunit. Contacts protein L20.</text>
</comment>
<dbReference type="Proteomes" id="UP000516072">
    <property type="component" value="Chromosome"/>
</dbReference>
<dbReference type="HAMAP" id="MF_01363">
    <property type="entry name" value="Ribosomal_bL21"/>
    <property type="match status" value="1"/>
</dbReference>
<protein>
    <recommendedName>
        <fullName evidence="6">Large ribosomal subunit protein bL21</fullName>
    </recommendedName>
</protein>
<proteinExistence type="inferred from homology"/>
<evidence type="ECO:0000256" key="1">
    <source>
        <dbReference type="ARBA" id="ARBA00008563"/>
    </source>
</evidence>
<dbReference type="InterPro" id="IPR001787">
    <property type="entry name" value="Ribosomal_bL21"/>
</dbReference>
<dbReference type="SUPFAM" id="SSF141091">
    <property type="entry name" value="L21p-like"/>
    <property type="match status" value="1"/>
</dbReference>
<dbReference type="GO" id="GO:0005840">
    <property type="term" value="C:ribosome"/>
    <property type="evidence" value="ECO:0007669"/>
    <property type="project" value="UniProtKB-KW"/>
</dbReference>
<gene>
    <name evidence="6 8" type="primary">rplU</name>
    <name evidence="8" type="ORF">NSCAC_1707</name>
</gene>
<keyword evidence="4 6" id="KW-0689">Ribosomal protein</keyword>
<keyword evidence="3 6" id="KW-0694">RNA-binding</keyword>
<evidence type="ECO:0000313" key="8">
    <source>
        <dbReference type="EMBL" id="CAB1277514.1"/>
    </source>
</evidence>
<dbReference type="GO" id="GO:0003735">
    <property type="term" value="F:structural constituent of ribosome"/>
    <property type="evidence" value="ECO:0007669"/>
    <property type="project" value="InterPro"/>
</dbReference>
<dbReference type="EMBL" id="LR778175">
    <property type="protein sequence ID" value="CAB1277514.1"/>
    <property type="molecule type" value="Genomic_DNA"/>
</dbReference>
<keyword evidence="9" id="KW-1185">Reference proteome</keyword>
<dbReference type="NCBIfam" id="TIGR00061">
    <property type="entry name" value="L21"/>
    <property type="match status" value="1"/>
</dbReference>
<evidence type="ECO:0000256" key="6">
    <source>
        <dbReference type="HAMAP-Rule" id="MF_01363"/>
    </source>
</evidence>
<dbReference type="InterPro" id="IPR036164">
    <property type="entry name" value="bL21-like_sf"/>
</dbReference>
<dbReference type="PROSITE" id="PS01169">
    <property type="entry name" value="RIBOSOMAL_L21"/>
    <property type="match status" value="1"/>
</dbReference>
<evidence type="ECO:0000256" key="2">
    <source>
        <dbReference type="ARBA" id="ARBA00022730"/>
    </source>
</evidence>
<dbReference type="GO" id="GO:1990904">
    <property type="term" value="C:ribonucleoprotein complex"/>
    <property type="evidence" value="ECO:0007669"/>
    <property type="project" value="UniProtKB-KW"/>
</dbReference>
<evidence type="ECO:0000256" key="3">
    <source>
        <dbReference type="ARBA" id="ARBA00022884"/>
    </source>
</evidence>
<dbReference type="GO" id="GO:0006412">
    <property type="term" value="P:translation"/>
    <property type="evidence" value="ECO:0007669"/>
    <property type="project" value="UniProtKB-UniRule"/>
</dbReference>
<dbReference type="InterPro" id="IPR028909">
    <property type="entry name" value="bL21-like"/>
</dbReference>
<evidence type="ECO:0000313" key="9">
    <source>
        <dbReference type="Proteomes" id="UP000516072"/>
    </source>
</evidence>
<accession>A0A7G1QBS2</accession>
<dbReference type="InterPro" id="IPR018258">
    <property type="entry name" value="Ribosomal_bL21_CS"/>
</dbReference>
<dbReference type="PANTHER" id="PTHR21349">
    <property type="entry name" value="50S RIBOSOMAL PROTEIN L21"/>
    <property type="match status" value="1"/>
</dbReference>
<comment type="similarity">
    <text evidence="1 6 7">Belongs to the bacterial ribosomal protein bL21 family.</text>
</comment>
<dbReference type="PANTHER" id="PTHR21349:SF0">
    <property type="entry name" value="LARGE RIBOSOMAL SUBUNIT PROTEIN BL21M"/>
    <property type="match status" value="1"/>
</dbReference>
<sequence>MYAVIKSGGKQYRVQEGDTLKIEKIDADEGTQFVLDQVLLIASDGNTQIGTPYIENAKVDTTVKSHGRGKKVKIIKFRRRKHSKKQMGHRQYFTELHIDSISAS</sequence>
<keyword evidence="2 6" id="KW-0699">rRNA-binding</keyword>
<evidence type="ECO:0000256" key="7">
    <source>
        <dbReference type="RuleBase" id="RU000562"/>
    </source>
</evidence>
<dbReference type="KEGG" id="ntg:NSCAC_1707"/>
<evidence type="ECO:0000256" key="5">
    <source>
        <dbReference type="ARBA" id="ARBA00023274"/>
    </source>
</evidence>